<accession>A0A2H3JTQ2</accession>
<dbReference type="AlphaFoldDB" id="A0A2H3JTQ2"/>
<evidence type="ECO:0000313" key="2">
    <source>
        <dbReference type="Proteomes" id="UP000218811"/>
    </source>
</evidence>
<dbReference type="OMA" id="HAFEDIK"/>
<dbReference type="STRING" id="742152.A0A2H3JTQ2"/>
<reference evidence="1 2" key="1">
    <citation type="journal article" date="2012" name="Science">
        <title>The Paleozoic origin of enzymatic lignin decomposition reconstructed from 31 fungal genomes.</title>
        <authorList>
            <person name="Floudas D."/>
            <person name="Binder M."/>
            <person name="Riley R."/>
            <person name="Barry K."/>
            <person name="Blanchette R.A."/>
            <person name="Henrissat B."/>
            <person name="Martinez A.T."/>
            <person name="Otillar R."/>
            <person name="Spatafora J.W."/>
            <person name="Yadav J.S."/>
            <person name="Aerts A."/>
            <person name="Benoit I."/>
            <person name="Boyd A."/>
            <person name="Carlson A."/>
            <person name="Copeland A."/>
            <person name="Coutinho P.M."/>
            <person name="de Vries R.P."/>
            <person name="Ferreira P."/>
            <person name="Findley K."/>
            <person name="Foster B."/>
            <person name="Gaskell J."/>
            <person name="Glotzer D."/>
            <person name="Gorecki P."/>
            <person name="Heitman J."/>
            <person name="Hesse C."/>
            <person name="Hori C."/>
            <person name="Igarashi K."/>
            <person name="Jurgens J.A."/>
            <person name="Kallen N."/>
            <person name="Kersten P."/>
            <person name="Kohler A."/>
            <person name="Kuees U."/>
            <person name="Kumar T.K.A."/>
            <person name="Kuo A."/>
            <person name="LaButti K."/>
            <person name="Larrondo L.F."/>
            <person name="Lindquist E."/>
            <person name="Ling A."/>
            <person name="Lombard V."/>
            <person name="Lucas S."/>
            <person name="Lundell T."/>
            <person name="Martin R."/>
            <person name="McLaughlin D.J."/>
            <person name="Morgenstern I."/>
            <person name="Morin E."/>
            <person name="Murat C."/>
            <person name="Nagy L.G."/>
            <person name="Nolan M."/>
            <person name="Ohm R.A."/>
            <person name="Patyshakuliyeva A."/>
            <person name="Rokas A."/>
            <person name="Ruiz-Duenas F.J."/>
            <person name="Sabat G."/>
            <person name="Salamov A."/>
            <person name="Samejima M."/>
            <person name="Schmutz J."/>
            <person name="Slot J.C."/>
            <person name="St John F."/>
            <person name="Stenlid J."/>
            <person name="Sun H."/>
            <person name="Sun S."/>
            <person name="Syed K."/>
            <person name="Tsang A."/>
            <person name="Wiebenga A."/>
            <person name="Young D."/>
            <person name="Pisabarro A."/>
            <person name="Eastwood D.C."/>
            <person name="Martin F."/>
            <person name="Cullen D."/>
            <person name="Grigoriev I.V."/>
            <person name="Hibbett D.S."/>
        </authorList>
    </citation>
    <scope>NUCLEOTIDE SEQUENCE [LARGE SCALE GENOMIC DNA]</scope>
    <source>
        <strain evidence="1 2">MD-104</strain>
    </source>
</reference>
<organism evidence="1 2">
    <name type="scientific">Wolfiporia cocos (strain MD-104)</name>
    <name type="common">Brown rot fungus</name>
    <dbReference type="NCBI Taxonomy" id="742152"/>
    <lineage>
        <taxon>Eukaryota</taxon>
        <taxon>Fungi</taxon>
        <taxon>Dikarya</taxon>
        <taxon>Basidiomycota</taxon>
        <taxon>Agaricomycotina</taxon>
        <taxon>Agaricomycetes</taxon>
        <taxon>Polyporales</taxon>
        <taxon>Phaeolaceae</taxon>
        <taxon>Wolfiporia</taxon>
    </lineage>
</organism>
<feature type="non-terminal residue" evidence="1">
    <location>
        <position position="1"/>
    </location>
</feature>
<sequence>IVIFGAYNILTPQKHPKGYLLLQCLRSYLNLDMYLGLEVHTSETITAGEKELLTWSKLIECVASGDNDKNWNFPKVHTHQHAFEDIKAKGVTRNYNTKPSERQHQVLKKSYQLRANKRDFAQQILTAEHLLLVSSLIHEDIDELDHYKQLQSEALREEKEDGDDSCYGSHHIKLGSKLKQIKLSDLEKQHQSDAAFHNFRKRLNKFLTDFLHSQAIQLSGKGVELMEFAKVCQLPLRVDV</sequence>
<keyword evidence="2" id="KW-1185">Reference proteome</keyword>
<dbReference type="OrthoDB" id="2795925at2759"/>
<protein>
    <submittedName>
        <fullName evidence="1">Uncharacterized protein</fullName>
    </submittedName>
</protein>
<name>A0A2H3JTQ2_WOLCO</name>
<gene>
    <name evidence="1" type="ORF">WOLCODRAFT_86231</name>
</gene>
<proteinExistence type="predicted"/>
<dbReference type="Proteomes" id="UP000218811">
    <property type="component" value="Unassembled WGS sequence"/>
</dbReference>
<evidence type="ECO:0000313" key="1">
    <source>
        <dbReference type="EMBL" id="PCH43343.1"/>
    </source>
</evidence>
<dbReference type="EMBL" id="KB468140">
    <property type="protein sequence ID" value="PCH43343.1"/>
    <property type="molecule type" value="Genomic_DNA"/>
</dbReference>